<dbReference type="NCBIfam" id="TIGR00225">
    <property type="entry name" value="prc"/>
    <property type="match status" value="1"/>
</dbReference>
<dbReference type="Pfam" id="PF17820">
    <property type="entry name" value="PDZ_6"/>
    <property type="match status" value="1"/>
</dbReference>
<evidence type="ECO:0000256" key="3">
    <source>
        <dbReference type="ARBA" id="ARBA00022801"/>
    </source>
</evidence>
<accession>J9FL47</accession>
<evidence type="ECO:0000256" key="2">
    <source>
        <dbReference type="ARBA" id="ARBA00022670"/>
    </source>
</evidence>
<dbReference type="PROSITE" id="PS50106">
    <property type="entry name" value="PDZ"/>
    <property type="match status" value="1"/>
</dbReference>
<dbReference type="Gene3D" id="3.90.226.10">
    <property type="entry name" value="2-enoyl-CoA Hydratase, Chain A, domain 1"/>
    <property type="match status" value="1"/>
</dbReference>
<proteinExistence type="inferred from homology"/>
<dbReference type="GO" id="GO:0004175">
    <property type="term" value="F:endopeptidase activity"/>
    <property type="evidence" value="ECO:0007669"/>
    <property type="project" value="TreeGrafter"/>
</dbReference>
<keyword evidence="4" id="KW-0720">Serine protease</keyword>
<dbReference type="SMART" id="SM00228">
    <property type="entry name" value="PDZ"/>
    <property type="match status" value="1"/>
</dbReference>
<feature type="domain" description="PDZ" evidence="5">
    <location>
        <begin position="84"/>
        <end position="141"/>
    </location>
</feature>
<evidence type="ECO:0000259" key="5">
    <source>
        <dbReference type="PROSITE" id="PS50106"/>
    </source>
</evidence>
<dbReference type="GO" id="GO:0008236">
    <property type="term" value="F:serine-type peptidase activity"/>
    <property type="evidence" value="ECO:0007669"/>
    <property type="project" value="UniProtKB-KW"/>
</dbReference>
<comment type="caution">
    <text evidence="6">The sequence shown here is derived from an EMBL/GenBank/DDBJ whole genome shotgun (WGS) entry which is preliminary data.</text>
</comment>
<dbReference type="SUPFAM" id="SSF52096">
    <property type="entry name" value="ClpP/crotonase"/>
    <property type="match status" value="1"/>
</dbReference>
<evidence type="ECO:0000313" key="6">
    <source>
        <dbReference type="EMBL" id="EJW95143.1"/>
    </source>
</evidence>
<dbReference type="SMART" id="SM00245">
    <property type="entry name" value="TSPc"/>
    <property type="match status" value="1"/>
</dbReference>
<comment type="similarity">
    <text evidence="1">Belongs to the peptidase S41A family.</text>
</comment>
<dbReference type="GO" id="GO:0007165">
    <property type="term" value="P:signal transduction"/>
    <property type="evidence" value="ECO:0007669"/>
    <property type="project" value="TreeGrafter"/>
</dbReference>
<reference evidence="6" key="1">
    <citation type="journal article" date="2012" name="PLoS ONE">
        <title>Gene sets for utilization of primary and secondary nutrition supplies in the distal gut of endangered iberian lynx.</title>
        <authorList>
            <person name="Alcaide M."/>
            <person name="Messina E."/>
            <person name="Richter M."/>
            <person name="Bargiela R."/>
            <person name="Peplies J."/>
            <person name="Huws S.A."/>
            <person name="Newbold C.J."/>
            <person name="Golyshin P.N."/>
            <person name="Simon M.A."/>
            <person name="Lopez G."/>
            <person name="Yakimov M.M."/>
            <person name="Ferrer M."/>
        </authorList>
    </citation>
    <scope>NUCLEOTIDE SEQUENCE</scope>
</reference>
<dbReference type="CDD" id="cd07560">
    <property type="entry name" value="Peptidase_S41_CPP"/>
    <property type="match status" value="1"/>
</dbReference>
<sequence>MQKFFPFLSLLLCFHTGQPSVAWAQKKNHNFEVAKQLDIFNSLYREADLYYVDTLDAKKNIDNALLYMLEKLDPYTEYYAEENTEQLKQMTTGKYAGIGSVVAYREKEDRCIINKPYEGMPAAQAGLLPGDVIVGIDGKEIPPCAKKDIASRNAYSADVSAKLRGEPGTTFELKVFRPEAERHYTFKITRRKIVMPSVTVAKMVTDSIGYICLTQFIEGTSNEVKRAMVDLKQAGARNLILDLRDNPGGLLEEAVKTVNLFIPRNREVVSTRGKVKELNHTYKTTLDPQDPDIPLIVLTNEGSASSAEITSGALQDYDRALIMGRRTYGKGLVQQSRELPYNAVLKLTIGKYYIPSGRCVQAYQFKDGRPVHLPDSLSKEFRTAAGRIVKDGGGITPDIEITTDSLPNLLVYLANSDQLFDYCVQYRNRHNTIASPTEFKLTDKEYKEFCNFMKANGFTYDRQSLRVLTTLRQIARFEGYDTEAAAELDALEKKLQHNEAYDFERWEKEIREVVEGAIIENYYYDAGLDEYRLKTDKDVLRAIQMMRNRQEMHKILSGEPEA</sequence>
<keyword evidence="2" id="KW-0645">Protease</keyword>
<dbReference type="InterPro" id="IPR005151">
    <property type="entry name" value="Tail-specific_protease"/>
</dbReference>
<dbReference type="GO" id="GO:0006508">
    <property type="term" value="P:proteolysis"/>
    <property type="evidence" value="ECO:0007669"/>
    <property type="project" value="UniProtKB-KW"/>
</dbReference>
<dbReference type="Gene3D" id="3.30.750.44">
    <property type="match status" value="1"/>
</dbReference>
<gene>
    <name evidence="6" type="ORF">EVA_16750</name>
</gene>
<dbReference type="AlphaFoldDB" id="J9FL47"/>
<organism evidence="6">
    <name type="scientific">gut metagenome</name>
    <dbReference type="NCBI Taxonomy" id="749906"/>
    <lineage>
        <taxon>unclassified sequences</taxon>
        <taxon>metagenomes</taxon>
        <taxon>organismal metagenomes</taxon>
    </lineage>
</organism>
<dbReference type="InterPro" id="IPR036034">
    <property type="entry name" value="PDZ_sf"/>
</dbReference>
<dbReference type="InterPro" id="IPR001478">
    <property type="entry name" value="PDZ"/>
</dbReference>
<dbReference type="SUPFAM" id="SSF50156">
    <property type="entry name" value="PDZ domain-like"/>
    <property type="match status" value="1"/>
</dbReference>
<evidence type="ECO:0000256" key="4">
    <source>
        <dbReference type="ARBA" id="ARBA00022825"/>
    </source>
</evidence>
<protein>
    <submittedName>
        <fullName evidence="6">Peptidase, S41 family</fullName>
    </submittedName>
</protein>
<dbReference type="Gene3D" id="2.30.42.10">
    <property type="match status" value="1"/>
</dbReference>
<dbReference type="PANTHER" id="PTHR32060:SF30">
    <property type="entry name" value="CARBOXY-TERMINAL PROCESSING PROTEASE CTPA"/>
    <property type="match status" value="1"/>
</dbReference>
<dbReference type="InterPro" id="IPR029045">
    <property type="entry name" value="ClpP/crotonase-like_dom_sf"/>
</dbReference>
<keyword evidence="3" id="KW-0378">Hydrolase</keyword>
<dbReference type="CDD" id="cd06782">
    <property type="entry name" value="cpPDZ_CPP-like"/>
    <property type="match status" value="1"/>
</dbReference>
<name>J9FL47_9ZZZZ</name>
<dbReference type="InterPro" id="IPR004447">
    <property type="entry name" value="Peptidase_S41A"/>
</dbReference>
<dbReference type="EMBL" id="AMCI01005975">
    <property type="protein sequence ID" value="EJW95143.1"/>
    <property type="molecule type" value="Genomic_DNA"/>
</dbReference>
<dbReference type="Pfam" id="PF03572">
    <property type="entry name" value="Peptidase_S41"/>
    <property type="match status" value="1"/>
</dbReference>
<dbReference type="GO" id="GO:0030288">
    <property type="term" value="C:outer membrane-bounded periplasmic space"/>
    <property type="evidence" value="ECO:0007669"/>
    <property type="project" value="TreeGrafter"/>
</dbReference>
<evidence type="ECO:0000256" key="1">
    <source>
        <dbReference type="ARBA" id="ARBA00009179"/>
    </source>
</evidence>
<dbReference type="PANTHER" id="PTHR32060">
    <property type="entry name" value="TAIL-SPECIFIC PROTEASE"/>
    <property type="match status" value="1"/>
</dbReference>
<dbReference type="InterPro" id="IPR041489">
    <property type="entry name" value="PDZ_6"/>
</dbReference>